<sequence length="96" mass="10882">MKAERVSCELNCSDLHQRLRCTDEGGTAVEGTLPLFDGKEVVPKTGGKSNADDKVEEIDPATKRKKQIQRRGGRIRFDNEKEEATPATRRKKQLWQ</sequence>
<dbReference type="Proteomes" id="UP001055811">
    <property type="component" value="Linkage Group LG02"/>
</dbReference>
<reference evidence="1 2" key="2">
    <citation type="journal article" date="2022" name="Mol. Ecol. Resour.">
        <title>The genomes of chicory, endive, great burdock and yacon provide insights into Asteraceae paleo-polyploidization history and plant inulin production.</title>
        <authorList>
            <person name="Fan W."/>
            <person name="Wang S."/>
            <person name="Wang H."/>
            <person name="Wang A."/>
            <person name="Jiang F."/>
            <person name="Liu H."/>
            <person name="Zhao H."/>
            <person name="Xu D."/>
            <person name="Zhang Y."/>
        </authorList>
    </citation>
    <scope>NUCLEOTIDE SEQUENCE [LARGE SCALE GENOMIC DNA]</scope>
    <source>
        <strain evidence="2">cv. Punajuju</strain>
        <tissue evidence="1">Leaves</tissue>
    </source>
</reference>
<keyword evidence="2" id="KW-1185">Reference proteome</keyword>
<gene>
    <name evidence="1" type="ORF">L2E82_10513</name>
</gene>
<proteinExistence type="predicted"/>
<accession>A0ACB9GBD6</accession>
<dbReference type="EMBL" id="CM042010">
    <property type="protein sequence ID" value="KAI3780531.1"/>
    <property type="molecule type" value="Genomic_DNA"/>
</dbReference>
<evidence type="ECO:0000313" key="1">
    <source>
        <dbReference type="EMBL" id="KAI3780531.1"/>
    </source>
</evidence>
<name>A0ACB9GBD6_CICIN</name>
<comment type="caution">
    <text evidence="1">The sequence shown here is derived from an EMBL/GenBank/DDBJ whole genome shotgun (WGS) entry which is preliminary data.</text>
</comment>
<protein>
    <submittedName>
        <fullName evidence="1">Uncharacterized protein</fullName>
    </submittedName>
</protein>
<reference evidence="2" key="1">
    <citation type="journal article" date="2022" name="Mol. Ecol. Resour.">
        <title>The genomes of chicory, endive, great burdock and yacon provide insights into Asteraceae palaeo-polyploidization history and plant inulin production.</title>
        <authorList>
            <person name="Fan W."/>
            <person name="Wang S."/>
            <person name="Wang H."/>
            <person name="Wang A."/>
            <person name="Jiang F."/>
            <person name="Liu H."/>
            <person name="Zhao H."/>
            <person name="Xu D."/>
            <person name="Zhang Y."/>
        </authorList>
    </citation>
    <scope>NUCLEOTIDE SEQUENCE [LARGE SCALE GENOMIC DNA]</scope>
    <source>
        <strain evidence="2">cv. Punajuju</strain>
    </source>
</reference>
<evidence type="ECO:0000313" key="2">
    <source>
        <dbReference type="Proteomes" id="UP001055811"/>
    </source>
</evidence>
<organism evidence="1 2">
    <name type="scientific">Cichorium intybus</name>
    <name type="common">Chicory</name>
    <dbReference type="NCBI Taxonomy" id="13427"/>
    <lineage>
        <taxon>Eukaryota</taxon>
        <taxon>Viridiplantae</taxon>
        <taxon>Streptophyta</taxon>
        <taxon>Embryophyta</taxon>
        <taxon>Tracheophyta</taxon>
        <taxon>Spermatophyta</taxon>
        <taxon>Magnoliopsida</taxon>
        <taxon>eudicotyledons</taxon>
        <taxon>Gunneridae</taxon>
        <taxon>Pentapetalae</taxon>
        <taxon>asterids</taxon>
        <taxon>campanulids</taxon>
        <taxon>Asterales</taxon>
        <taxon>Asteraceae</taxon>
        <taxon>Cichorioideae</taxon>
        <taxon>Cichorieae</taxon>
        <taxon>Cichoriinae</taxon>
        <taxon>Cichorium</taxon>
    </lineage>
</organism>